<keyword evidence="8" id="KW-0732">Signal</keyword>
<evidence type="ECO:0000256" key="2">
    <source>
        <dbReference type="ARBA" id="ARBA00022448"/>
    </source>
</evidence>
<dbReference type="EMBL" id="BSFE01000005">
    <property type="protein sequence ID" value="GLK52525.1"/>
    <property type="molecule type" value="Genomic_DNA"/>
</dbReference>
<dbReference type="GO" id="GO:0006826">
    <property type="term" value="P:iron ion transport"/>
    <property type="evidence" value="ECO:0007669"/>
    <property type="project" value="UniProtKB-KW"/>
</dbReference>
<keyword evidence="7" id="KW-0798">TonB box</keyword>
<gene>
    <name evidence="10" type="ORF">GCM10017621_20330</name>
</gene>
<comment type="subcellular location">
    <subcellularLocation>
        <location evidence="1 7">Cell outer membrane</location>
    </subcellularLocation>
</comment>
<keyword evidence="5 7" id="KW-0472">Membrane</keyword>
<organism evidence="10 11">
    <name type="scientific">Maricaulis virginensis</name>
    <dbReference type="NCBI Taxonomy" id="144022"/>
    <lineage>
        <taxon>Bacteria</taxon>
        <taxon>Pseudomonadati</taxon>
        <taxon>Pseudomonadota</taxon>
        <taxon>Alphaproteobacteria</taxon>
        <taxon>Maricaulales</taxon>
        <taxon>Maricaulaceae</taxon>
        <taxon>Maricaulis</taxon>
    </lineage>
</organism>
<dbReference type="InterPro" id="IPR037066">
    <property type="entry name" value="Plug_dom_sf"/>
</dbReference>
<comment type="caution">
    <text evidence="10">The sequence shown here is derived from an EMBL/GenBank/DDBJ whole genome shotgun (WGS) entry which is preliminary data.</text>
</comment>
<dbReference type="Pfam" id="PF00593">
    <property type="entry name" value="TonB_dep_Rec_b-barrel"/>
    <property type="match status" value="1"/>
</dbReference>
<keyword evidence="11" id="KW-1185">Reference proteome</keyword>
<evidence type="ECO:0000313" key="11">
    <source>
        <dbReference type="Proteomes" id="UP001143486"/>
    </source>
</evidence>
<name>A0A9W6MNE8_9PROT</name>
<dbReference type="SMART" id="SM00965">
    <property type="entry name" value="STN"/>
    <property type="match status" value="1"/>
</dbReference>
<evidence type="ECO:0000256" key="4">
    <source>
        <dbReference type="ARBA" id="ARBA00023004"/>
    </source>
</evidence>
<evidence type="ECO:0000259" key="9">
    <source>
        <dbReference type="SMART" id="SM00965"/>
    </source>
</evidence>
<dbReference type="InterPro" id="IPR036942">
    <property type="entry name" value="Beta-barrel_TonB_sf"/>
</dbReference>
<accession>A0A9W6MNE8</accession>
<proteinExistence type="inferred from homology"/>
<dbReference type="InterPro" id="IPR011662">
    <property type="entry name" value="Secretin/TonB_short_N"/>
</dbReference>
<keyword evidence="10" id="KW-0675">Receptor</keyword>
<feature type="chain" id="PRO_5040936848" evidence="8">
    <location>
        <begin position="23"/>
        <end position="1053"/>
    </location>
</feature>
<keyword evidence="3" id="KW-0410">Iron transport</keyword>
<sequence>MKGVRAALLGALLPVMTPHACAVAQETQTAAPDAFSFDIPSGPLGPALSRFALVTDHQLLAESHLVAGVRTRGVEGRYAAEEGLRLLLAGTGLEFSTVDTRTHVLARRADAAGPDAASEARPGVIRLSGHRVGDEPAETPVASAYIDPQEVILVTGSRFERAGRAAVLPVQVIGRAALETSGAIEIGEMIASQSPATLEFSNASTHLSAQNAGLSSIGLRGLGTTRTLVLIDGRRTVANSGNASRFGSDTIPAEFVERVEISTGGASAVYGSDAIAGVVNFVLIDDLEGGRLLAQAGMTQDGGGQYHVLGATQGWRFGEGRGHLLFNVTRDHTRRIGAGDRDWAQVPVSLSSDGETLEADLSSYTPGGRFIGYDFWYDEAGLQTDFDIAVDGYDTRSFATISVPRERDLFALKLDYDFDGGVSAYFTGLLSHSESLSSREAQTAYYNERFGLENERIGAIPVDHPFVPEPIRQAALAEGLTGITWRRRFSELGEEYRRNDRTTQRFWAGLQGEAGIWSWDVALGHGRYDQDQLRSGEVNYARIRNALDIEADPATPGGYRCVSAAARAAGCAPLDMFGVNAISAEAADYIRATDRLEVEVEQWTLGGSAVGDLALPDGRAMSLAWGLEHRVDSQRTRGDAAALNRETGYVGVPDLDAVGHASEVFAEALVPVVPDRFDVTAALRLAHYDIDRVGLVGSYRLGGVWSPSDALAFRGQVSRAQRAPSLTELYSGPRGDYDTVSDPCHGVTGTSVGQLAENCRSEPGIARAIAEDGVYEQTITSVYAPNSGNPDLEEERSDAVTLGLVYTPVRAEGLSLSVDLYDIRVSGAISSLSSRALLSECYGAPVAISANRYCDDIQRGETGQLLEMRNRVANLNEIRSAGADVTLDYAWQVSPASIWAGDWDLRILYAYTDRLEQVFEGSDGEVSRSVWDGEVGAPHHRWTARLGVTRGPWLVQWRVRYEGAAIDGHDRAAKANAEDMLFLEIDPWMQHDLHVRYLAGAEGRLQIFGGINNVFHDYGPFLPSGTESGGRRNFSPGYDAAGRRVYAGIRARW</sequence>
<reference evidence="10" key="2">
    <citation type="submission" date="2023-01" db="EMBL/GenBank/DDBJ databases">
        <authorList>
            <person name="Sun Q."/>
            <person name="Evtushenko L."/>
        </authorList>
    </citation>
    <scope>NUCLEOTIDE SEQUENCE</scope>
    <source>
        <strain evidence="10">VKM B-1513</strain>
    </source>
</reference>
<protein>
    <submittedName>
        <fullName evidence="10">TonB-dependent receptor</fullName>
    </submittedName>
</protein>
<dbReference type="PANTHER" id="PTHR47234">
    <property type="match status" value="1"/>
</dbReference>
<dbReference type="RefSeq" id="WP_271186892.1">
    <property type="nucleotide sequence ID" value="NZ_BSFE01000005.1"/>
</dbReference>
<keyword evidence="3" id="KW-0406">Ion transport</keyword>
<dbReference type="GO" id="GO:0009279">
    <property type="term" value="C:cell outer membrane"/>
    <property type="evidence" value="ECO:0007669"/>
    <property type="project" value="UniProtKB-SubCell"/>
</dbReference>
<dbReference type="Proteomes" id="UP001143486">
    <property type="component" value="Unassembled WGS sequence"/>
</dbReference>
<comment type="similarity">
    <text evidence="7">Belongs to the TonB-dependent receptor family.</text>
</comment>
<keyword evidence="2" id="KW-0813">Transport</keyword>
<feature type="domain" description="Secretin/TonB short N-terminal" evidence="9">
    <location>
        <begin position="57"/>
        <end position="108"/>
    </location>
</feature>
<dbReference type="AlphaFoldDB" id="A0A9W6MNE8"/>
<dbReference type="Gene3D" id="3.55.50.30">
    <property type="match status" value="1"/>
</dbReference>
<evidence type="ECO:0000256" key="5">
    <source>
        <dbReference type="ARBA" id="ARBA00023136"/>
    </source>
</evidence>
<evidence type="ECO:0000256" key="1">
    <source>
        <dbReference type="ARBA" id="ARBA00004442"/>
    </source>
</evidence>
<dbReference type="InterPro" id="IPR012910">
    <property type="entry name" value="Plug_dom"/>
</dbReference>
<reference evidence="10" key="1">
    <citation type="journal article" date="2014" name="Int. J. Syst. Evol. Microbiol.">
        <title>Complete genome sequence of Corynebacterium casei LMG S-19264T (=DSM 44701T), isolated from a smear-ripened cheese.</title>
        <authorList>
            <consortium name="US DOE Joint Genome Institute (JGI-PGF)"/>
            <person name="Walter F."/>
            <person name="Albersmeier A."/>
            <person name="Kalinowski J."/>
            <person name="Ruckert C."/>
        </authorList>
    </citation>
    <scope>NUCLEOTIDE SEQUENCE</scope>
    <source>
        <strain evidence="10">VKM B-1513</strain>
    </source>
</reference>
<dbReference type="Pfam" id="PF07715">
    <property type="entry name" value="Plug"/>
    <property type="match status" value="1"/>
</dbReference>
<evidence type="ECO:0000256" key="6">
    <source>
        <dbReference type="ARBA" id="ARBA00023237"/>
    </source>
</evidence>
<evidence type="ECO:0000313" key="10">
    <source>
        <dbReference type="EMBL" id="GLK52525.1"/>
    </source>
</evidence>
<keyword evidence="4" id="KW-0408">Iron</keyword>
<dbReference type="PANTHER" id="PTHR47234:SF2">
    <property type="entry name" value="TONB-DEPENDENT RECEPTOR"/>
    <property type="match status" value="1"/>
</dbReference>
<keyword evidence="6" id="KW-0998">Cell outer membrane</keyword>
<dbReference type="Gene3D" id="2.170.130.10">
    <property type="entry name" value="TonB-dependent receptor, plug domain"/>
    <property type="match status" value="1"/>
</dbReference>
<dbReference type="SUPFAM" id="SSF56935">
    <property type="entry name" value="Porins"/>
    <property type="match status" value="1"/>
</dbReference>
<dbReference type="InterPro" id="IPR000531">
    <property type="entry name" value="Beta-barrel_TonB"/>
</dbReference>
<evidence type="ECO:0000256" key="8">
    <source>
        <dbReference type="SAM" id="SignalP"/>
    </source>
</evidence>
<evidence type="ECO:0000256" key="7">
    <source>
        <dbReference type="RuleBase" id="RU003357"/>
    </source>
</evidence>
<feature type="signal peptide" evidence="8">
    <location>
        <begin position="1"/>
        <end position="22"/>
    </location>
</feature>
<dbReference type="Gene3D" id="2.40.170.20">
    <property type="entry name" value="TonB-dependent receptor, beta-barrel domain"/>
    <property type="match status" value="1"/>
</dbReference>
<evidence type="ECO:0000256" key="3">
    <source>
        <dbReference type="ARBA" id="ARBA00022496"/>
    </source>
</evidence>